<evidence type="ECO:0000259" key="6">
    <source>
        <dbReference type="PROSITE" id="PS50977"/>
    </source>
</evidence>
<dbReference type="OrthoDB" id="9805134at2"/>
<feature type="compositionally biased region" description="Basic and acidic residues" evidence="5">
    <location>
        <begin position="84"/>
        <end position="102"/>
    </location>
</feature>
<keyword evidence="3" id="KW-0804">Transcription</keyword>
<reference evidence="7 8" key="1">
    <citation type="submission" date="2014-03" db="EMBL/GenBank/DDBJ databases">
        <title>Genomics of Bifidobacteria.</title>
        <authorList>
            <person name="Ventura M."/>
            <person name="Milani C."/>
            <person name="Lugli G.A."/>
        </authorList>
    </citation>
    <scope>NUCLEOTIDE SEQUENCE [LARGE SCALE GENOMIC DNA]</scope>
    <source>
        <strain evidence="7 8">DSM 22767</strain>
    </source>
</reference>
<comment type="caution">
    <text evidence="7">The sequence shown here is derived from an EMBL/GenBank/DDBJ whole genome shotgun (WGS) entry which is preliminary data.</text>
</comment>
<dbReference type="InterPro" id="IPR009057">
    <property type="entry name" value="Homeodomain-like_sf"/>
</dbReference>
<dbReference type="PANTHER" id="PTHR47506">
    <property type="entry name" value="TRANSCRIPTIONAL REGULATORY PROTEIN"/>
    <property type="match status" value="1"/>
</dbReference>
<evidence type="ECO:0000313" key="7">
    <source>
        <dbReference type="EMBL" id="KFI46633.1"/>
    </source>
</evidence>
<dbReference type="RefSeq" id="WP_052118090.1">
    <property type="nucleotide sequence ID" value="NZ_JDUS01000001.1"/>
</dbReference>
<dbReference type="Gene3D" id="1.10.10.60">
    <property type="entry name" value="Homeodomain-like"/>
    <property type="match status" value="1"/>
</dbReference>
<proteinExistence type="predicted"/>
<gene>
    <name evidence="7" type="ORF">BBOH_0105</name>
</gene>
<evidence type="ECO:0000256" key="4">
    <source>
        <dbReference type="PROSITE-ProRule" id="PRU00335"/>
    </source>
</evidence>
<keyword evidence="1" id="KW-0805">Transcription regulation</keyword>
<keyword evidence="2 4" id="KW-0238">DNA-binding</keyword>
<sequence>MARPRSFDEHDVIEQCSAVFCTHGYEATSIDDLTAATGLKRGSLYQAFGSKHGLFVAALGQSLEEEEAACKPDSALSDSQSRIKQFDGRPERLAPNAEERRPAPTLNRRHGRPSVQDLTLIAIACLELAPNDRKVRGMLIDWVSKLNTERQSTLPEALGRCLLDRSHIHVGQPDE</sequence>
<dbReference type="SUPFAM" id="SSF46689">
    <property type="entry name" value="Homeodomain-like"/>
    <property type="match status" value="1"/>
</dbReference>
<keyword evidence="8" id="KW-1185">Reference proteome</keyword>
<organism evidence="7 8">
    <name type="scientific">Bifidobacterium bohemicum DSM 22767</name>
    <dbReference type="NCBI Taxonomy" id="1437606"/>
    <lineage>
        <taxon>Bacteria</taxon>
        <taxon>Bacillati</taxon>
        <taxon>Actinomycetota</taxon>
        <taxon>Actinomycetes</taxon>
        <taxon>Bifidobacteriales</taxon>
        <taxon>Bifidobacteriaceae</taxon>
        <taxon>Bifidobacterium</taxon>
    </lineage>
</organism>
<evidence type="ECO:0000256" key="5">
    <source>
        <dbReference type="SAM" id="MobiDB-lite"/>
    </source>
</evidence>
<accession>A0A086ZJD3</accession>
<evidence type="ECO:0000256" key="3">
    <source>
        <dbReference type="ARBA" id="ARBA00023163"/>
    </source>
</evidence>
<name>A0A086ZJD3_9BIFI</name>
<evidence type="ECO:0000256" key="1">
    <source>
        <dbReference type="ARBA" id="ARBA00023015"/>
    </source>
</evidence>
<feature type="domain" description="HTH tetR-type" evidence="6">
    <location>
        <begin position="6"/>
        <end position="66"/>
    </location>
</feature>
<dbReference type="Pfam" id="PF00440">
    <property type="entry name" value="TetR_N"/>
    <property type="match status" value="1"/>
</dbReference>
<dbReference type="PROSITE" id="PS50977">
    <property type="entry name" value="HTH_TETR_2"/>
    <property type="match status" value="1"/>
</dbReference>
<feature type="DNA-binding region" description="H-T-H motif" evidence="4">
    <location>
        <begin position="29"/>
        <end position="48"/>
    </location>
</feature>
<evidence type="ECO:0000256" key="2">
    <source>
        <dbReference type="ARBA" id="ARBA00023125"/>
    </source>
</evidence>
<protein>
    <submittedName>
        <fullName evidence="7">TetR family transcriptional regulator</fullName>
    </submittedName>
</protein>
<dbReference type="eggNOG" id="COG1309">
    <property type="taxonomic scope" value="Bacteria"/>
</dbReference>
<dbReference type="EMBL" id="JGYP01000001">
    <property type="protein sequence ID" value="KFI46633.1"/>
    <property type="molecule type" value="Genomic_DNA"/>
</dbReference>
<evidence type="ECO:0000313" key="8">
    <source>
        <dbReference type="Proteomes" id="UP000029096"/>
    </source>
</evidence>
<dbReference type="Proteomes" id="UP000029096">
    <property type="component" value="Unassembled WGS sequence"/>
</dbReference>
<dbReference type="STRING" id="1437606.BBOH_0105"/>
<dbReference type="InterPro" id="IPR001647">
    <property type="entry name" value="HTH_TetR"/>
</dbReference>
<dbReference type="GO" id="GO:0003677">
    <property type="term" value="F:DNA binding"/>
    <property type="evidence" value="ECO:0007669"/>
    <property type="project" value="UniProtKB-UniRule"/>
</dbReference>
<dbReference type="AlphaFoldDB" id="A0A086ZJD3"/>
<dbReference type="PANTHER" id="PTHR47506:SF1">
    <property type="entry name" value="HTH-TYPE TRANSCRIPTIONAL REGULATOR YJDC"/>
    <property type="match status" value="1"/>
</dbReference>
<feature type="region of interest" description="Disordered" evidence="5">
    <location>
        <begin position="71"/>
        <end position="111"/>
    </location>
</feature>